<evidence type="ECO:0000313" key="1">
    <source>
        <dbReference type="EMBL" id="JAD29999.1"/>
    </source>
</evidence>
<reference evidence="1" key="1">
    <citation type="submission" date="2014-09" db="EMBL/GenBank/DDBJ databases">
        <authorList>
            <person name="Magalhaes I.L.F."/>
            <person name="Oliveira U."/>
            <person name="Santos F.R."/>
            <person name="Vidigal T.H.D.A."/>
            <person name="Brescovit A.D."/>
            <person name="Santos A.J."/>
        </authorList>
    </citation>
    <scope>NUCLEOTIDE SEQUENCE</scope>
    <source>
        <tissue evidence="1">Shoot tissue taken approximately 20 cm above the soil surface</tissue>
    </source>
</reference>
<protein>
    <submittedName>
        <fullName evidence="1">Uncharacterized protein</fullName>
    </submittedName>
</protein>
<proteinExistence type="predicted"/>
<organism evidence="1">
    <name type="scientific">Arundo donax</name>
    <name type="common">Giant reed</name>
    <name type="synonym">Donax arundinaceus</name>
    <dbReference type="NCBI Taxonomy" id="35708"/>
    <lineage>
        <taxon>Eukaryota</taxon>
        <taxon>Viridiplantae</taxon>
        <taxon>Streptophyta</taxon>
        <taxon>Embryophyta</taxon>
        <taxon>Tracheophyta</taxon>
        <taxon>Spermatophyta</taxon>
        <taxon>Magnoliopsida</taxon>
        <taxon>Liliopsida</taxon>
        <taxon>Poales</taxon>
        <taxon>Poaceae</taxon>
        <taxon>PACMAD clade</taxon>
        <taxon>Arundinoideae</taxon>
        <taxon>Arundineae</taxon>
        <taxon>Arundo</taxon>
    </lineage>
</organism>
<sequence length="40" mass="4304">MCTNVAFKISIAQADLVIVGFLDSKVAAVYVPFVFNPCVL</sequence>
<name>A0A0A8YSK7_ARUDO</name>
<accession>A0A0A8YSK7</accession>
<reference evidence="1" key="2">
    <citation type="journal article" date="2015" name="Data Brief">
        <title>Shoot transcriptome of the giant reed, Arundo donax.</title>
        <authorList>
            <person name="Barrero R.A."/>
            <person name="Guerrero F.D."/>
            <person name="Moolhuijzen P."/>
            <person name="Goolsby J.A."/>
            <person name="Tidwell J."/>
            <person name="Bellgard S.E."/>
            <person name="Bellgard M.I."/>
        </authorList>
    </citation>
    <scope>NUCLEOTIDE SEQUENCE</scope>
    <source>
        <tissue evidence="1">Shoot tissue taken approximately 20 cm above the soil surface</tissue>
    </source>
</reference>
<dbReference type="AlphaFoldDB" id="A0A0A8YSK7"/>
<dbReference type="EMBL" id="GBRH01267896">
    <property type="protein sequence ID" value="JAD29999.1"/>
    <property type="molecule type" value="Transcribed_RNA"/>
</dbReference>